<dbReference type="InterPro" id="IPR050490">
    <property type="entry name" value="Bact_solute-bd_prot1"/>
</dbReference>
<accession>A0A2V5K3L8</accession>
<name>A0A2V5K3L8_9BACL</name>
<reference evidence="1 2" key="1">
    <citation type="submission" date="2018-05" db="EMBL/GenBank/DDBJ databases">
        <title>Paenibacillus flagellatus sp. nov., isolated from selenium mineral soil.</title>
        <authorList>
            <person name="Dai X."/>
        </authorList>
    </citation>
    <scope>NUCLEOTIDE SEQUENCE [LARGE SCALE GENOMIC DNA]</scope>
    <source>
        <strain evidence="1 2">DXL2</strain>
    </source>
</reference>
<organism evidence="1 2">
    <name type="scientific">Paenibacillus flagellatus</name>
    <dbReference type="NCBI Taxonomy" id="2211139"/>
    <lineage>
        <taxon>Bacteria</taxon>
        <taxon>Bacillati</taxon>
        <taxon>Bacillota</taxon>
        <taxon>Bacilli</taxon>
        <taxon>Bacillales</taxon>
        <taxon>Paenibacillaceae</taxon>
        <taxon>Paenibacillus</taxon>
    </lineage>
</organism>
<dbReference type="PANTHER" id="PTHR43649:SF12">
    <property type="entry name" value="DIACETYLCHITOBIOSE BINDING PROTEIN DASA"/>
    <property type="match status" value="1"/>
</dbReference>
<evidence type="ECO:0000313" key="2">
    <source>
        <dbReference type="Proteomes" id="UP000247476"/>
    </source>
</evidence>
<dbReference type="RefSeq" id="WP_110840789.1">
    <property type="nucleotide sequence ID" value="NZ_QJVJ01000006.1"/>
</dbReference>
<keyword evidence="2" id="KW-1185">Reference proteome</keyword>
<evidence type="ECO:0000313" key="1">
    <source>
        <dbReference type="EMBL" id="PYI53801.1"/>
    </source>
</evidence>
<evidence type="ECO:0008006" key="3">
    <source>
        <dbReference type="Google" id="ProtNLM"/>
    </source>
</evidence>
<dbReference type="AlphaFoldDB" id="A0A2V5K3L8"/>
<dbReference type="SUPFAM" id="SSF53850">
    <property type="entry name" value="Periplasmic binding protein-like II"/>
    <property type="match status" value="1"/>
</dbReference>
<dbReference type="EMBL" id="QJVJ01000006">
    <property type="protein sequence ID" value="PYI53801.1"/>
    <property type="molecule type" value="Genomic_DNA"/>
</dbReference>
<gene>
    <name evidence="1" type="ORF">DLM86_14685</name>
</gene>
<proteinExistence type="predicted"/>
<protein>
    <recommendedName>
        <fullName evidence="3">ABC transporter substrate-binding protein</fullName>
    </recommendedName>
</protein>
<sequence>MLRSRRFDWEKELRHFPLNPKGVPAKLKQSVEERIAMEATSKRIPGKWWAAAAALLLASAVLFVQREPILGLFKPDTAPKPFDAVTERSVKVQWYDGMSFMSRYGQAFVIRYPNMDVETVNSPPYDPSQDRAAQYEAMIEKEKPDVVYLPMDVFPKLAAKGLLLPLDSIAAKDNYDWTVYRDGVLSAIREAGGGGELYGLSPNYTVNALYYNKTLFDRYGVPYPQDRMSWEELFQLARRFPAGGTGDERVYGFVNDYASPFGTADSAARTAGLGLTDADATRMTANSEPWRTIWTYVADGVSKGWLYETPPRTGTISGIDYYKRNPFLTGNAAMMLTRPNLANDLVQAKKRHNLANFDWQIVTEPVDPARPDVSSTFAMEGVYAIPASSPNVRDAWEMIKHIHSEPMAKKVAIQYDSNVLSSLASFVSKTEGPSLEAFSRLKPDGSTAGLVGGRMTNELYGELTTVVDEEIKAAAAGSKSVDDAIDAIQLRGQQALDKANAANKP</sequence>
<dbReference type="Pfam" id="PF01547">
    <property type="entry name" value="SBP_bac_1"/>
    <property type="match status" value="1"/>
</dbReference>
<dbReference type="OrthoDB" id="2675752at2"/>
<dbReference type="InterPro" id="IPR006059">
    <property type="entry name" value="SBP"/>
</dbReference>
<dbReference type="PANTHER" id="PTHR43649">
    <property type="entry name" value="ARABINOSE-BINDING PROTEIN-RELATED"/>
    <property type="match status" value="1"/>
</dbReference>
<dbReference type="Proteomes" id="UP000247476">
    <property type="component" value="Unassembled WGS sequence"/>
</dbReference>
<comment type="caution">
    <text evidence="1">The sequence shown here is derived from an EMBL/GenBank/DDBJ whole genome shotgun (WGS) entry which is preliminary data.</text>
</comment>
<dbReference type="Gene3D" id="3.40.190.10">
    <property type="entry name" value="Periplasmic binding protein-like II"/>
    <property type="match status" value="1"/>
</dbReference>